<sequence>MSFSWNSIPYDVLVCICAVVATPSELIPEEDALATDSETCPAGTPSPKGLLALSMVDSRTREACYPWVFGEICFTNGSKWEAFDEGMKVMLKNPALCRAVRSVSALTGFIGDESLGVLLSESLTTVWLSGFRSFKITTWFSKPDAQPPTPTTYALVPVFLTSLPRLNTLTFRIQDPFVPSFRSSFSSHGPLLPLLTLKISTNSFFLIPHCPNIREFEEEELYRDKRVEALSWVEPLGRCCVGLRALLTNAPIASGMLRTLLKHIPHIEVLNVACGIITWRSEPEDEGNTEGIMVWHPLPVFYAPLLIALVQKFLPVFASFPSLRTLKLPNADDLDIGFCYPICGNGLARNPWLVEQLEREEMEAEEMVAKGVERVCVGVRKLWIGGGRFERDESGVMRRSI</sequence>
<dbReference type="EMBL" id="KL197750">
    <property type="protein sequence ID" value="KDQ51216.1"/>
    <property type="molecule type" value="Genomic_DNA"/>
</dbReference>
<protein>
    <recommendedName>
        <fullName evidence="3">F-box domain-containing protein</fullName>
    </recommendedName>
</protein>
<evidence type="ECO:0000313" key="1">
    <source>
        <dbReference type="EMBL" id="KDQ51216.1"/>
    </source>
</evidence>
<name>A0A067PL79_9AGAM</name>
<organism evidence="1 2">
    <name type="scientific">Jaapia argillacea MUCL 33604</name>
    <dbReference type="NCBI Taxonomy" id="933084"/>
    <lineage>
        <taxon>Eukaryota</taxon>
        <taxon>Fungi</taxon>
        <taxon>Dikarya</taxon>
        <taxon>Basidiomycota</taxon>
        <taxon>Agaricomycotina</taxon>
        <taxon>Agaricomycetes</taxon>
        <taxon>Agaricomycetidae</taxon>
        <taxon>Jaapiales</taxon>
        <taxon>Jaapiaceae</taxon>
        <taxon>Jaapia</taxon>
    </lineage>
</organism>
<dbReference type="HOGENOM" id="CLU_065722_0_0_1"/>
<dbReference type="OrthoDB" id="2848819at2759"/>
<proteinExistence type="predicted"/>
<dbReference type="AlphaFoldDB" id="A0A067PL79"/>
<keyword evidence="2" id="KW-1185">Reference proteome</keyword>
<accession>A0A067PL79</accession>
<dbReference type="InParanoid" id="A0A067PL79"/>
<evidence type="ECO:0008006" key="3">
    <source>
        <dbReference type="Google" id="ProtNLM"/>
    </source>
</evidence>
<gene>
    <name evidence="1" type="ORF">JAAARDRAFT_199255</name>
</gene>
<evidence type="ECO:0000313" key="2">
    <source>
        <dbReference type="Proteomes" id="UP000027265"/>
    </source>
</evidence>
<dbReference type="Proteomes" id="UP000027265">
    <property type="component" value="Unassembled WGS sequence"/>
</dbReference>
<reference evidence="2" key="1">
    <citation type="journal article" date="2014" name="Proc. Natl. Acad. Sci. U.S.A.">
        <title>Extensive sampling of basidiomycete genomes demonstrates inadequacy of the white-rot/brown-rot paradigm for wood decay fungi.</title>
        <authorList>
            <person name="Riley R."/>
            <person name="Salamov A.A."/>
            <person name="Brown D.W."/>
            <person name="Nagy L.G."/>
            <person name="Floudas D."/>
            <person name="Held B.W."/>
            <person name="Levasseur A."/>
            <person name="Lombard V."/>
            <person name="Morin E."/>
            <person name="Otillar R."/>
            <person name="Lindquist E.A."/>
            <person name="Sun H."/>
            <person name="LaButti K.M."/>
            <person name="Schmutz J."/>
            <person name="Jabbour D."/>
            <person name="Luo H."/>
            <person name="Baker S.E."/>
            <person name="Pisabarro A.G."/>
            <person name="Walton J.D."/>
            <person name="Blanchette R.A."/>
            <person name="Henrissat B."/>
            <person name="Martin F."/>
            <person name="Cullen D."/>
            <person name="Hibbett D.S."/>
            <person name="Grigoriev I.V."/>
        </authorList>
    </citation>
    <scope>NUCLEOTIDE SEQUENCE [LARGE SCALE GENOMIC DNA]</scope>
    <source>
        <strain evidence="2">MUCL 33604</strain>
    </source>
</reference>